<feature type="region of interest" description="Disordered" evidence="1">
    <location>
        <begin position="1"/>
        <end position="94"/>
    </location>
</feature>
<dbReference type="STRING" id="97359.A0A550CL90"/>
<dbReference type="InterPro" id="IPR036465">
    <property type="entry name" value="vWFA_dom_sf"/>
</dbReference>
<gene>
    <name evidence="3" type="ORF">BD626DRAFT_454406</name>
</gene>
<accession>A0A550CL90</accession>
<dbReference type="SUPFAM" id="SSF53300">
    <property type="entry name" value="vWA-like"/>
    <property type="match status" value="1"/>
</dbReference>
<dbReference type="PANTHER" id="PTHR22796">
    <property type="entry name" value="URG4-RELATED"/>
    <property type="match status" value="1"/>
</dbReference>
<dbReference type="SMART" id="SM00327">
    <property type="entry name" value="VWA"/>
    <property type="match status" value="1"/>
</dbReference>
<feature type="domain" description="VWFA" evidence="2">
    <location>
        <begin position="2076"/>
        <end position="2291"/>
    </location>
</feature>
<proteinExistence type="predicted"/>
<keyword evidence="4" id="KW-1185">Reference proteome</keyword>
<evidence type="ECO:0000259" key="2">
    <source>
        <dbReference type="PROSITE" id="PS50234"/>
    </source>
</evidence>
<evidence type="ECO:0000313" key="4">
    <source>
        <dbReference type="Proteomes" id="UP000320762"/>
    </source>
</evidence>
<dbReference type="OrthoDB" id="2343366at2759"/>
<dbReference type="SUPFAM" id="SSF52540">
    <property type="entry name" value="P-loop containing nucleoside triphosphate hydrolases"/>
    <property type="match status" value="1"/>
</dbReference>
<dbReference type="InterPro" id="IPR002035">
    <property type="entry name" value="VWF_A"/>
</dbReference>
<dbReference type="Gene3D" id="3.40.50.410">
    <property type="entry name" value="von Willebrand factor, type A domain"/>
    <property type="match status" value="1"/>
</dbReference>
<dbReference type="InterPro" id="IPR027417">
    <property type="entry name" value="P-loop_NTPase"/>
</dbReference>
<dbReference type="EMBL" id="VDMD01000005">
    <property type="protein sequence ID" value="TRM65528.1"/>
    <property type="molecule type" value="Genomic_DNA"/>
</dbReference>
<dbReference type="Pfam" id="PF13519">
    <property type="entry name" value="VWA_2"/>
    <property type="match status" value="1"/>
</dbReference>
<name>A0A550CL90_9AGAR</name>
<evidence type="ECO:0000256" key="1">
    <source>
        <dbReference type="SAM" id="MobiDB-lite"/>
    </source>
</evidence>
<evidence type="ECO:0000313" key="3">
    <source>
        <dbReference type="EMBL" id="TRM65528.1"/>
    </source>
</evidence>
<sequence>MASYRPPELFDDPDRMQIDASPLGSSGLGSTITIHADDPTSSAVFPDPMMDDASKMDANDKDRPSETEPGAKRAADEHTHKVHKRSKANEPSTDLADSIPRLYRILDLISEQGSGGLVDKIIIAQDSLKRFLDDVSPGAYQSLTKIDFKALDNLSVKPIGVYGSKTEIVKLLTTSKVVDGKMARLLLDAKDDSNGPRLRSGLYFVRMSLPSTAEEQLFVVYWPEDTTWNDNAISTVRKNRITFIRFLTKIADQTMCVMSDEHAQHMIWKEAADEESMEMDEEGDRFFTFEVAKTNEQEENVTVRPGIELHSGSLHVSQSSVEANIDPSILMPKLITGETVQAFLTARYVAQEKRTTPFRRKEYYRTNVESYFRKGMAIHLDEGLNDSAIQCLIKCGMNQAFGDACKTYERSIRDAAIEAESEKKRKSALVKENVDASKASLEQTMRLALVDHIIGVYPMFKDRFVLFSDKDTDSCDGFNHGKTTADESGDSADMAEDKQGADSTAGNEDAGEGDGNTKEGAHETDKRDSQETTAAQEDALDSIPSFEDLSQMYPDMRREFDNRMNKDNIWKISTHGALRTFKDRLTLARIVMEDENYTELSDEQRRGLMNLIITEGDLRSGLYSNAAKSKKSGFFTVMKELFAGREASVEQEILSRTSKAINVVSDTDFLASLDDVFAREPLLEDLVTRALETAYQHLDTILQKSLRHLTQMMQSIQEKSLLEQISREASIGKDSRCKGYRKDLIREVNSAARPEATEILYVEDISSYTPYWTHNTSYMVDGRVQCRLDPAIQYTVHPLALSTEDQQALQLDHTHIPALREQPRFSYSFKLPLKHRIRLMQLLAHDRCLLIVDDGGDKFHIYLGELRALGGATGNRRPMKVLDRAKLGADSIFSFDETTRLLSLCARQRLLLHIYAFDETFASIRSAHVVELKPWYNGETSIHQTCLVSGSEEVLLIDVSGQARIFSLVTQQFRPASLALERLPINALSSPDGSCLMLVFKETDSSPLVTRAYHWITFGSTEGITLDLPLANETAVLTSIVRRNIVHLAWMDDSQNAIRSYALDITKKVTEFSFQEKGVKSSSQASAHTMHNSLIECHADVWTRFPVIPAIARQTVVTDVNRQRKSLVFVAKHDRDQFAAHFADMIQSFEQRTRKPTGKVLRDIAVEAVTFDDIKGGIMPGVEWDSDISRFHLGEWLVDVFCLIPIHIAITRDNRFVPLKDGVHSADLEKSLLGADVGQIVDALSVGWYESIFQSYQSTKPVKVVSSMGEQSVGKSFALNHLADTSFAGSAMRTTEGVWMAVTPTDTCLVVALDFEGKSIACVHSIERSAQEDMLLVLFNAAISNLVLFRNNFALSRDITGLFQSFQSSSTVLDPAVNPTLFKSTLVIIIKDVVDSDKNEIKKEFSLKFQQIVQQEQDANFISKLHAGKLSIIPWPVIESKQFYSYFPTLKSALDRQELTHPSGGEFLQTLKTLMAKLKSNDWGSIDQTLAAHRASRLLELLPVALARGFSDPIDDEPLKNIDTDELIDMLDTVAVFHISTLAGEAVDADSALAALRISWSGYRNRANSTESDWVASLSSYLEEIVNLRVAHVHAWLDANLQRFTAEHANIDNLRRTFASIGAQMKADVELCKVKCSRCDLICLRSRRHSSSESHDCQTNHKCTLPCDFDDDHMDNEEDCGYPAGHSGKHICLVERHLCGEPCALSDKNGCLGDCIKTSGHADDEHICAAQIHACGMPCDLAAVLLPDGSSYSCIGTCRVPSDEQHDEHVCDVRMCPLECELCQRLCSDSNHLHALDRGAHHLCGQSHSCSRNCEAAGFCEIDTAPLSVEATFTGRHEAFQYTKYTQVAKKLRCAKTIPADRTTHDGPHAHNIAPNAFHHCEARCDNCGYYCVLPLGHPQQEHDTSHGSMSKTRWALDDEDGTIELNGHKFGADDDGAPMLCNLVCKEMGRHVHVDYCRAQADVSCQGEGVLHINDRMRPDPDKPKDWISHNLFWKRTGFRDPYSREDQTNFAKCDAMCSGPEHAATGTTPAQPSYCTLPVFHPPQTTPGQGLGYTSSDGHHFSCKNPAVLQQAFHVIFVIDRSGSMDAGDRRPLNNAPSANLIARYSNNRLGAVYSALHSFWMARQAAVNASGSQAARRDAYSVILFDHVVATCIANDFTRTADQLLDAIVTHTARGGTDYTAALQATEALMRQHWSTERTPVVVFLSDGESSVSDHTMQSLGQAAVQLGKHLSFHAVSFGPRNEVLRRMAQIARDVQNRAPRDPALPATAYVESSYAEALDSVRLAETFLGLADSLRKPRGALLR</sequence>
<feature type="compositionally biased region" description="Basic and acidic residues" evidence="1">
    <location>
        <begin position="52"/>
        <end position="79"/>
    </location>
</feature>
<feature type="region of interest" description="Disordered" evidence="1">
    <location>
        <begin position="476"/>
        <end position="548"/>
    </location>
</feature>
<protein>
    <recommendedName>
        <fullName evidence="2">VWFA domain-containing protein</fullName>
    </recommendedName>
</protein>
<dbReference type="PANTHER" id="PTHR22796:SF1">
    <property type="entry name" value="VWFA DOMAIN-CONTAINING PROTEIN"/>
    <property type="match status" value="1"/>
</dbReference>
<reference evidence="3 4" key="1">
    <citation type="journal article" date="2019" name="New Phytol.">
        <title>Comparative genomics reveals unique wood-decay strategies and fruiting body development in the Schizophyllaceae.</title>
        <authorList>
            <person name="Almasi E."/>
            <person name="Sahu N."/>
            <person name="Krizsan K."/>
            <person name="Balint B."/>
            <person name="Kovacs G.M."/>
            <person name="Kiss B."/>
            <person name="Cseklye J."/>
            <person name="Drula E."/>
            <person name="Henrissat B."/>
            <person name="Nagy I."/>
            <person name="Chovatia M."/>
            <person name="Adam C."/>
            <person name="LaButti K."/>
            <person name="Lipzen A."/>
            <person name="Riley R."/>
            <person name="Grigoriev I.V."/>
            <person name="Nagy L.G."/>
        </authorList>
    </citation>
    <scope>NUCLEOTIDE SEQUENCE [LARGE SCALE GENOMIC DNA]</scope>
    <source>
        <strain evidence="3 4">NL-1724</strain>
    </source>
</reference>
<feature type="compositionally biased region" description="Polar residues" evidence="1">
    <location>
        <begin position="28"/>
        <end position="43"/>
    </location>
</feature>
<dbReference type="CDD" id="cd00198">
    <property type="entry name" value="vWFA"/>
    <property type="match status" value="1"/>
</dbReference>
<dbReference type="Proteomes" id="UP000320762">
    <property type="component" value="Unassembled WGS sequence"/>
</dbReference>
<dbReference type="Gene3D" id="3.40.50.300">
    <property type="entry name" value="P-loop containing nucleotide triphosphate hydrolases"/>
    <property type="match status" value="1"/>
</dbReference>
<dbReference type="PROSITE" id="PS50234">
    <property type="entry name" value="VWFA"/>
    <property type="match status" value="1"/>
</dbReference>
<organism evidence="3 4">
    <name type="scientific">Schizophyllum amplum</name>
    <dbReference type="NCBI Taxonomy" id="97359"/>
    <lineage>
        <taxon>Eukaryota</taxon>
        <taxon>Fungi</taxon>
        <taxon>Dikarya</taxon>
        <taxon>Basidiomycota</taxon>
        <taxon>Agaricomycotina</taxon>
        <taxon>Agaricomycetes</taxon>
        <taxon>Agaricomycetidae</taxon>
        <taxon>Agaricales</taxon>
        <taxon>Schizophyllaceae</taxon>
        <taxon>Schizophyllum</taxon>
    </lineage>
</organism>
<comment type="caution">
    <text evidence="3">The sequence shown here is derived from an EMBL/GenBank/DDBJ whole genome shotgun (WGS) entry which is preliminary data.</text>
</comment>
<feature type="compositionally biased region" description="Basic and acidic residues" evidence="1">
    <location>
        <begin position="515"/>
        <end position="530"/>
    </location>
</feature>